<evidence type="ECO:0008006" key="4">
    <source>
        <dbReference type="Google" id="ProtNLM"/>
    </source>
</evidence>
<keyword evidence="3" id="KW-1185">Reference proteome</keyword>
<feature type="transmembrane region" description="Helical" evidence="1">
    <location>
        <begin position="9"/>
        <end position="32"/>
    </location>
</feature>
<evidence type="ECO:0000256" key="1">
    <source>
        <dbReference type="SAM" id="Phobius"/>
    </source>
</evidence>
<protein>
    <recommendedName>
        <fullName evidence="4">Integral membrane protein</fullName>
    </recommendedName>
</protein>
<dbReference type="EMBL" id="CP038436">
    <property type="protein sequence ID" value="QBX57727.1"/>
    <property type="molecule type" value="Genomic_DNA"/>
</dbReference>
<sequence length="122" mass="12875">MRHSLVRPFLLTDAATTAVNGLAYVVGAAWLADWFGAPADLQRGLGAFLLAFGVGVALLAVRRPVPRRGVLALVVLNEAWVVASLAYAAMGDLTALGRGWVVLQAFIVAAFAAGQLWFARRG</sequence>
<reference evidence="2 3" key="1">
    <citation type="submission" date="2019-03" db="EMBL/GenBank/DDBJ databases">
        <title>Three New Species of Nocardioides, Nocardioides euryhalodurans sp. nov., Nocardioides seonyuensis sp. nov. and Nocardioides eburneoflavus sp. nov. Iolated from Soil.</title>
        <authorList>
            <person name="Roh S.G."/>
            <person name="Lee C."/>
            <person name="Kim M.-K."/>
            <person name="Kim S.B."/>
        </authorList>
    </citation>
    <scope>NUCLEOTIDE SEQUENCE [LARGE SCALE GENOMIC DNA]</scope>
    <source>
        <strain evidence="2 3">MMS17-SY207-3</strain>
    </source>
</reference>
<proteinExistence type="predicted"/>
<name>A0A4P7IM24_9ACTN</name>
<gene>
    <name evidence="2" type="ORF">EXE58_18390</name>
</gene>
<feature type="transmembrane region" description="Helical" evidence="1">
    <location>
        <begin position="101"/>
        <end position="119"/>
    </location>
</feature>
<evidence type="ECO:0000313" key="2">
    <source>
        <dbReference type="EMBL" id="QBX57727.1"/>
    </source>
</evidence>
<feature type="transmembrane region" description="Helical" evidence="1">
    <location>
        <begin position="70"/>
        <end position="89"/>
    </location>
</feature>
<keyword evidence="1" id="KW-0472">Membrane</keyword>
<dbReference type="AlphaFoldDB" id="A0A4P7IM24"/>
<feature type="transmembrane region" description="Helical" evidence="1">
    <location>
        <begin position="44"/>
        <end position="61"/>
    </location>
</feature>
<dbReference type="KEGG" id="nsn:EXE58_18390"/>
<evidence type="ECO:0000313" key="3">
    <source>
        <dbReference type="Proteomes" id="UP000294853"/>
    </source>
</evidence>
<accession>A0A4P7IM24</accession>
<keyword evidence="1" id="KW-1133">Transmembrane helix</keyword>
<keyword evidence="1" id="KW-0812">Transmembrane</keyword>
<organism evidence="2 3">
    <name type="scientific">Nocardioides seonyuensis</name>
    <dbReference type="NCBI Taxonomy" id="2518371"/>
    <lineage>
        <taxon>Bacteria</taxon>
        <taxon>Bacillati</taxon>
        <taxon>Actinomycetota</taxon>
        <taxon>Actinomycetes</taxon>
        <taxon>Propionibacteriales</taxon>
        <taxon>Nocardioidaceae</taxon>
        <taxon>Nocardioides</taxon>
    </lineage>
</organism>
<dbReference type="Proteomes" id="UP000294853">
    <property type="component" value="Chromosome"/>
</dbReference>
<dbReference type="OrthoDB" id="4566092at2"/>